<protein>
    <recommendedName>
        <fullName evidence="3">Methyl-accepting transducer domain-containing protein</fullName>
    </recommendedName>
</protein>
<comment type="caution">
    <text evidence="1">The sequence shown here is derived from an EMBL/GenBank/DDBJ whole genome shotgun (WGS) entry which is preliminary data.</text>
</comment>
<reference evidence="1" key="2">
    <citation type="submission" date="2021-04" db="EMBL/GenBank/DDBJ databases">
        <authorList>
            <person name="Gilroy R."/>
        </authorList>
    </citation>
    <scope>NUCLEOTIDE SEQUENCE</scope>
    <source>
        <strain evidence="1">CHK171-505</strain>
    </source>
</reference>
<organism evidence="1 2">
    <name type="scientific">Candidatus Jeotgalibaca merdavium</name>
    <dbReference type="NCBI Taxonomy" id="2838627"/>
    <lineage>
        <taxon>Bacteria</taxon>
        <taxon>Bacillati</taxon>
        <taxon>Bacillota</taxon>
        <taxon>Bacilli</taxon>
        <taxon>Lactobacillales</taxon>
        <taxon>Carnobacteriaceae</taxon>
        <taxon>Jeotgalibaca</taxon>
    </lineage>
</organism>
<evidence type="ECO:0008006" key="3">
    <source>
        <dbReference type="Google" id="ProtNLM"/>
    </source>
</evidence>
<feature type="non-terminal residue" evidence="1">
    <location>
        <position position="1"/>
    </location>
</feature>
<evidence type="ECO:0000313" key="1">
    <source>
        <dbReference type="EMBL" id="HJA90569.1"/>
    </source>
</evidence>
<proteinExistence type="predicted"/>
<evidence type="ECO:0000313" key="2">
    <source>
        <dbReference type="Proteomes" id="UP000886856"/>
    </source>
</evidence>
<dbReference type="EMBL" id="DWYW01000167">
    <property type="protein sequence ID" value="HJA90569.1"/>
    <property type="molecule type" value="Genomic_DNA"/>
</dbReference>
<dbReference type="AlphaFoldDB" id="A0A9D2KXT0"/>
<gene>
    <name evidence="1" type="ORF">H9948_07235</name>
</gene>
<reference evidence="1" key="1">
    <citation type="journal article" date="2021" name="PeerJ">
        <title>Extensive microbial diversity within the chicken gut microbiome revealed by metagenomics and culture.</title>
        <authorList>
            <person name="Gilroy R."/>
            <person name="Ravi A."/>
            <person name="Getino M."/>
            <person name="Pursley I."/>
            <person name="Horton D.L."/>
            <person name="Alikhan N.F."/>
            <person name="Baker D."/>
            <person name="Gharbi K."/>
            <person name="Hall N."/>
            <person name="Watson M."/>
            <person name="Adriaenssens E.M."/>
            <person name="Foster-Nyarko E."/>
            <person name="Jarju S."/>
            <person name="Secka A."/>
            <person name="Antonio M."/>
            <person name="Oren A."/>
            <person name="Chaudhuri R.R."/>
            <person name="La Ragione R."/>
            <person name="Hildebrand F."/>
            <person name="Pallen M.J."/>
        </authorList>
    </citation>
    <scope>NUCLEOTIDE SEQUENCE</scope>
    <source>
        <strain evidence="1">CHK171-505</strain>
    </source>
</reference>
<sequence length="110" mass="12238">TLSSAKIVSDQVILVTNEISETIKLTDEMKGKKDFLLNSTKEILLVAENNAAGIEEVSANTEEILATMEEFSANIAEMNVISHQLKEKTDLFITQDNKEATLKIIEKLKK</sequence>
<name>A0A9D2KXT0_9LACT</name>
<dbReference type="SUPFAM" id="SSF58104">
    <property type="entry name" value="Methyl-accepting chemotaxis protein (MCP) signaling domain"/>
    <property type="match status" value="1"/>
</dbReference>
<accession>A0A9D2KXT0</accession>
<dbReference type="Proteomes" id="UP000886856">
    <property type="component" value="Unassembled WGS sequence"/>
</dbReference>
<dbReference type="Gene3D" id="1.10.287.950">
    <property type="entry name" value="Methyl-accepting chemotaxis protein"/>
    <property type="match status" value="1"/>
</dbReference>